<feature type="domain" description="Cysteine-rich" evidence="6">
    <location>
        <begin position="278"/>
        <end position="366"/>
    </location>
</feature>
<dbReference type="InterPro" id="IPR051460">
    <property type="entry name" value="HdrC_iron-sulfur_subunit"/>
</dbReference>
<dbReference type="GO" id="GO:0051912">
    <property type="term" value="F:CoB--CoM heterodisulfide reductase activity"/>
    <property type="evidence" value="ECO:0007669"/>
    <property type="project" value="UniProtKB-EC"/>
</dbReference>
<evidence type="ECO:0000259" key="6">
    <source>
        <dbReference type="Pfam" id="PF02754"/>
    </source>
</evidence>
<reference evidence="8" key="1">
    <citation type="submission" date="2018-01" db="EMBL/GenBank/DDBJ databases">
        <authorList>
            <person name="Regsiter A."/>
            <person name="William W."/>
        </authorList>
    </citation>
    <scope>NUCLEOTIDE SEQUENCE</scope>
    <source>
        <strain evidence="8">TRIP AH-1</strain>
    </source>
</reference>
<dbReference type="AlphaFoldDB" id="A0A445MZ28"/>
<dbReference type="EMBL" id="OJIN01000172">
    <property type="protein sequence ID" value="SPD74725.1"/>
    <property type="molecule type" value="Genomic_DNA"/>
</dbReference>
<dbReference type="PANTHER" id="PTHR43255">
    <property type="entry name" value="IRON-SULFUR-BINDING OXIDOREDUCTASE FADF-RELATED-RELATED"/>
    <property type="match status" value="1"/>
</dbReference>
<organism evidence="8">
    <name type="scientific">uncultured Desulfobacterium sp</name>
    <dbReference type="NCBI Taxonomy" id="201089"/>
    <lineage>
        <taxon>Bacteria</taxon>
        <taxon>Pseudomonadati</taxon>
        <taxon>Thermodesulfobacteriota</taxon>
        <taxon>Desulfobacteria</taxon>
        <taxon>Desulfobacterales</taxon>
        <taxon>Desulfobacteriaceae</taxon>
        <taxon>Desulfobacterium</taxon>
        <taxon>environmental samples</taxon>
    </lineage>
</organism>
<dbReference type="InterPro" id="IPR004017">
    <property type="entry name" value="Cys_rich_dom"/>
</dbReference>
<dbReference type="GO" id="GO:0046872">
    <property type="term" value="F:metal ion binding"/>
    <property type="evidence" value="ECO:0007669"/>
    <property type="project" value="UniProtKB-KW"/>
</dbReference>
<gene>
    <name evidence="8" type="ORF">PITCH_A310003</name>
</gene>
<evidence type="ECO:0000256" key="5">
    <source>
        <dbReference type="ARBA" id="ARBA00023014"/>
    </source>
</evidence>
<keyword evidence="5" id="KW-0411">Iron-sulfur</keyword>
<dbReference type="PANTHER" id="PTHR43255:SF1">
    <property type="entry name" value="IRON-SULFUR-BINDING OXIDOREDUCTASE FADF-RELATED"/>
    <property type="match status" value="1"/>
</dbReference>
<keyword evidence="4" id="KW-0408">Iron</keyword>
<evidence type="ECO:0000256" key="4">
    <source>
        <dbReference type="ARBA" id="ARBA00023004"/>
    </source>
</evidence>
<keyword evidence="1" id="KW-0004">4Fe-4S</keyword>
<feature type="domain" description="4Fe-4S ferredoxin-type" evidence="7">
    <location>
        <begin position="9"/>
        <end position="82"/>
    </location>
</feature>
<sequence>MLEKYRYNVYRCTRCGVCRAKYNENVHYVCPVLENTAGFDHYCGRGRIATAKGILEEKFGYSDALIDVIYACLCCENCREQCGSVDPETDKPLIDTARIVRAMREEIVELGKAPNVMSELAKVVAETKNTFGGSLEKKKALAQKFNLPDAGKVVFFSGCYSVFRNPKEAEDTIKILKGVEDNLAYLGDSEWCCGVMQYWDGNTSVMRDMVYHNIEMIEKSGADKIVTACSGCYDTIKDIYPEIIEDKLPFRVLHLSEYLADLIDQGRLKFKNKINKTVTYHDPCHLGRHAGIYEQPRKVIEAIPGIKLVEMERNRGSAFCCGSGIGSVRATHPKMALQITHSRVDEAAATGAEVVTSACPMCVEQLELSGKKRKMDLEFINLPALVAQAMGL</sequence>
<proteinExistence type="predicted"/>
<dbReference type="GO" id="GO:0051539">
    <property type="term" value="F:4 iron, 4 sulfur cluster binding"/>
    <property type="evidence" value="ECO:0007669"/>
    <property type="project" value="UniProtKB-KW"/>
</dbReference>
<evidence type="ECO:0000313" key="8">
    <source>
        <dbReference type="EMBL" id="SPD74725.1"/>
    </source>
</evidence>
<dbReference type="GO" id="GO:0005886">
    <property type="term" value="C:plasma membrane"/>
    <property type="evidence" value="ECO:0007669"/>
    <property type="project" value="TreeGrafter"/>
</dbReference>
<evidence type="ECO:0000256" key="2">
    <source>
        <dbReference type="ARBA" id="ARBA00022723"/>
    </source>
</evidence>
<evidence type="ECO:0000259" key="7">
    <source>
        <dbReference type="Pfam" id="PF13183"/>
    </source>
</evidence>
<dbReference type="Pfam" id="PF13183">
    <property type="entry name" value="Fer4_8"/>
    <property type="match status" value="1"/>
</dbReference>
<dbReference type="EC" id="1.8.98.1" evidence="8"/>
<dbReference type="InterPro" id="IPR017896">
    <property type="entry name" value="4Fe4S_Fe-S-bd"/>
</dbReference>
<evidence type="ECO:0000256" key="3">
    <source>
        <dbReference type="ARBA" id="ARBA00023002"/>
    </source>
</evidence>
<keyword evidence="2" id="KW-0479">Metal-binding</keyword>
<feature type="domain" description="Cysteine-rich" evidence="6">
    <location>
        <begin position="153"/>
        <end position="236"/>
    </location>
</feature>
<protein>
    <submittedName>
        <fullName evidence="8">Putative CoB--CoM heterodisulfide reductase 2 iron-sulfur subunit D</fullName>
        <ecNumber evidence="8">1.8.98.1</ecNumber>
    </submittedName>
</protein>
<name>A0A445MZ28_9BACT</name>
<keyword evidence="3 8" id="KW-0560">Oxidoreductase</keyword>
<accession>A0A445MZ28</accession>
<evidence type="ECO:0000256" key="1">
    <source>
        <dbReference type="ARBA" id="ARBA00022485"/>
    </source>
</evidence>
<dbReference type="Pfam" id="PF02754">
    <property type="entry name" value="CCG"/>
    <property type="match status" value="2"/>
</dbReference>